<dbReference type="Pfam" id="PF00583">
    <property type="entry name" value="Acetyltransf_1"/>
    <property type="match status" value="1"/>
</dbReference>
<keyword evidence="1" id="KW-0808">Transferase</keyword>
<dbReference type="PANTHER" id="PTHR43877:SF2">
    <property type="entry name" value="AMINOALKYLPHOSPHONATE N-ACETYLTRANSFERASE-RELATED"/>
    <property type="match status" value="1"/>
</dbReference>
<dbReference type="PANTHER" id="PTHR43877">
    <property type="entry name" value="AMINOALKYLPHOSPHONATE N-ACETYLTRANSFERASE-RELATED-RELATED"/>
    <property type="match status" value="1"/>
</dbReference>
<dbReference type="SUPFAM" id="SSF55729">
    <property type="entry name" value="Acyl-CoA N-acyltransferases (Nat)"/>
    <property type="match status" value="1"/>
</dbReference>
<dbReference type="PROSITE" id="PS51186">
    <property type="entry name" value="GNAT"/>
    <property type="match status" value="1"/>
</dbReference>
<evidence type="ECO:0000259" key="3">
    <source>
        <dbReference type="PROSITE" id="PS51186"/>
    </source>
</evidence>
<dbReference type="AlphaFoldDB" id="A0A2A4WXB4"/>
<evidence type="ECO:0000256" key="1">
    <source>
        <dbReference type="ARBA" id="ARBA00022679"/>
    </source>
</evidence>
<dbReference type="InterPro" id="IPR000182">
    <property type="entry name" value="GNAT_dom"/>
</dbReference>
<reference evidence="5" key="1">
    <citation type="submission" date="2017-08" db="EMBL/GenBank/DDBJ databases">
        <title>A dynamic microbial community with high functional redundancy inhabits the cold, oxic subseafloor aquifer.</title>
        <authorList>
            <person name="Tully B.J."/>
            <person name="Wheat C.G."/>
            <person name="Glazer B.T."/>
            <person name="Huber J.A."/>
        </authorList>
    </citation>
    <scope>NUCLEOTIDE SEQUENCE [LARGE SCALE GENOMIC DNA]</scope>
</reference>
<name>A0A2A4WXB4_9GAMM</name>
<evidence type="ECO:0000313" key="4">
    <source>
        <dbReference type="EMBL" id="PCI75058.1"/>
    </source>
</evidence>
<gene>
    <name evidence="4" type="ORF">COB20_13800</name>
</gene>
<dbReference type="Gene3D" id="3.40.630.30">
    <property type="match status" value="1"/>
</dbReference>
<comment type="caution">
    <text evidence="4">The sequence shown here is derived from an EMBL/GenBank/DDBJ whole genome shotgun (WGS) entry which is preliminary data.</text>
</comment>
<dbReference type="GO" id="GO:0016747">
    <property type="term" value="F:acyltransferase activity, transferring groups other than amino-acyl groups"/>
    <property type="evidence" value="ECO:0007669"/>
    <property type="project" value="InterPro"/>
</dbReference>
<dbReference type="CDD" id="cd04301">
    <property type="entry name" value="NAT_SF"/>
    <property type="match status" value="1"/>
</dbReference>
<evidence type="ECO:0000313" key="5">
    <source>
        <dbReference type="Proteomes" id="UP000218767"/>
    </source>
</evidence>
<dbReference type="InterPro" id="IPR050832">
    <property type="entry name" value="Bact_Acetyltransf"/>
</dbReference>
<accession>A0A2A4WXB4</accession>
<dbReference type="Proteomes" id="UP000218767">
    <property type="component" value="Unassembled WGS sequence"/>
</dbReference>
<evidence type="ECO:0000256" key="2">
    <source>
        <dbReference type="ARBA" id="ARBA00023315"/>
    </source>
</evidence>
<dbReference type="InterPro" id="IPR016181">
    <property type="entry name" value="Acyl_CoA_acyltransferase"/>
</dbReference>
<feature type="domain" description="N-acetyltransferase" evidence="3">
    <location>
        <begin position="4"/>
        <end position="148"/>
    </location>
</feature>
<dbReference type="EMBL" id="NVUL01000084">
    <property type="protein sequence ID" value="PCI75058.1"/>
    <property type="molecule type" value="Genomic_DNA"/>
</dbReference>
<proteinExistence type="predicted"/>
<protein>
    <recommendedName>
        <fullName evidence="3">N-acetyltransferase domain-containing protein</fullName>
    </recommendedName>
</protein>
<keyword evidence="2" id="KW-0012">Acyltransferase</keyword>
<organism evidence="4 5">
    <name type="scientific">SAR86 cluster bacterium</name>
    <dbReference type="NCBI Taxonomy" id="2030880"/>
    <lineage>
        <taxon>Bacteria</taxon>
        <taxon>Pseudomonadati</taxon>
        <taxon>Pseudomonadota</taxon>
        <taxon>Gammaproteobacteria</taxon>
        <taxon>SAR86 cluster</taxon>
    </lineage>
</organism>
<sequence>MKEFTIRQATLADADALQECMMAAYSVYLETLKEISLPPLEVDYASEILNYPTWVAQREGKIVGGLIMTFEESCAVVSNIAVHPAAQGIGLGRALLVFAEQQARTKEITRMRLATHVLLTGNVSLYQHLGWNVVDQDSVRITMEKQIS</sequence>